<evidence type="ECO:0000313" key="1">
    <source>
        <dbReference type="EMBL" id="KMM68408.1"/>
    </source>
</evidence>
<accession>A0A0J6FDM2</accession>
<gene>
    <name evidence="1" type="ORF">CPAG_04735</name>
</gene>
<protein>
    <submittedName>
        <fullName evidence="1">Uncharacterized protein</fullName>
    </submittedName>
</protein>
<reference evidence="2" key="3">
    <citation type="journal article" date="2010" name="Genome Res.">
        <title>Population genomic sequencing of Coccidioides fungi reveals recent hybridization and transposon control.</title>
        <authorList>
            <person name="Neafsey D.E."/>
            <person name="Barker B.M."/>
            <person name="Sharpton T.J."/>
            <person name="Stajich J.E."/>
            <person name="Park D.J."/>
            <person name="Whiston E."/>
            <person name="Hung C.-Y."/>
            <person name="McMahan C."/>
            <person name="White J."/>
            <person name="Sykes S."/>
            <person name="Heiman D."/>
            <person name="Young S."/>
            <person name="Zeng Q."/>
            <person name="Abouelleil A."/>
            <person name="Aftuck L."/>
            <person name="Bessette D."/>
            <person name="Brown A."/>
            <person name="FitzGerald M."/>
            <person name="Lui A."/>
            <person name="Macdonald J.P."/>
            <person name="Priest M."/>
            <person name="Orbach M.J."/>
            <person name="Galgiani J.N."/>
            <person name="Kirkland T.N."/>
            <person name="Cole G.T."/>
            <person name="Birren B.W."/>
            <person name="Henn M.R."/>
            <person name="Taylor J.W."/>
            <person name="Rounsley S.D."/>
        </authorList>
    </citation>
    <scope>NUCLEOTIDE SEQUENCE [LARGE SCALE GENOMIC DNA]</scope>
    <source>
        <strain evidence="2">RMSCC 3488</strain>
    </source>
</reference>
<proteinExistence type="predicted"/>
<dbReference type="VEuPathDB" id="FungiDB:CPAG_04735"/>
<evidence type="ECO:0000313" key="2">
    <source>
        <dbReference type="Proteomes" id="UP000054567"/>
    </source>
</evidence>
<dbReference type="Proteomes" id="UP000054567">
    <property type="component" value="Unassembled WGS sequence"/>
</dbReference>
<sequence length="105" mass="11688">MDLERRMTIANTMNKMGPGIIGSSRSEAYVRAMYAASAERYCYLETDVVTKFLCAVEIEVCFACSKVSALPIIPKQNSTVVRQVSFTLLMKVAATVIQFSRQLSH</sequence>
<name>A0A0J6FDM2_COCPO</name>
<reference evidence="2" key="2">
    <citation type="journal article" date="2009" name="Genome Res.">
        <title>Comparative genomic analyses of the human fungal pathogens Coccidioides and their relatives.</title>
        <authorList>
            <person name="Sharpton T.J."/>
            <person name="Stajich J.E."/>
            <person name="Rounsley S.D."/>
            <person name="Gardner M.J."/>
            <person name="Wortman J.R."/>
            <person name="Jordar V.S."/>
            <person name="Maiti R."/>
            <person name="Kodira C.D."/>
            <person name="Neafsey D.E."/>
            <person name="Zeng Q."/>
            <person name="Hung C.-Y."/>
            <person name="McMahan C."/>
            <person name="Muszewska A."/>
            <person name="Grynberg M."/>
            <person name="Mandel M.A."/>
            <person name="Kellner E.M."/>
            <person name="Barker B.M."/>
            <person name="Galgiani J.N."/>
            <person name="Orbach M.J."/>
            <person name="Kirkland T.N."/>
            <person name="Cole G.T."/>
            <person name="Henn M.R."/>
            <person name="Birren B.W."/>
            <person name="Taylor J.W."/>
        </authorList>
    </citation>
    <scope>NUCLEOTIDE SEQUENCE [LARGE SCALE GENOMIC DNA]</scope>
    <source>
        <strain evidence="2">RMSCC 3488</strain>
    </source>
</reference>
<dbReference type="EMBL" id="DS268110">
    <property type="protein sequence ID" value="KMM68408.1"/>
    <property type="molecule type" value="Genomic_DNA"/>
</dbReference>
<reference evidence="1 2" key="1">
    <citation type="submission" date="2007-06" db="EMBL/GenBank/DDBJ databases">
        <title>The Genome Sequence of Coccidioides posadasii RMSCC_3488.</title>
        <authorList>
            <consortium name="Coccidioides Genome Resources Consortium"/>
            <consortium name="The Broad Institute Genome Sequencing Platform"/>
            <person name="Henn M.R."/>
            <person name="Sykes S."/>
            <person name="Young S."/>
            <person name="Jaffe D."/>
            <person name="Berlin A."/>
            <person name="Alvarez P."/>
            <person name="Butler J."/>
            <person name="Gnerre S."/>
            <person name="Grabherr M."/>
            <person name="Mauceli E."/>
            <person name="Brockman W."/>
            <person name="Kodira C."/>
            <person name="Alvarado L."/>
            <person name="Zeng Q."/>
            <person name="Crawford M."/>
            <person name="Antoine C."/>
            <person name="Devon K."/>
            <person name="Galgiani J."/>
            <person name="Orsborn K."/>
            <person name="Lewis M.L."/>
            <person name="Nusbaum C."/>
            <person name="Galagan J."/>
            <person name="Birren B."/>
        </authorList>
    </citation>
    <scope>NUCLEOTIDE SEQUENCE [LARGE SCALE GENOMIC DNA]</scope>
    <source>
        <strain evidence="1 2">RMSCC 3488</strain>
    </source>
</reference>
<organism evidence="1 2">
    <name type="scientific">Coccidioides posadasii RMSCC 3488</name>
    <dbReference type="NCBI Taxonomy" id="454284"/>
    <lineage>
        <taxon>Eukaryota</taxon>
        <taxon>Fungi</taxon>
        <taxon>Dikarya</taxon>
        <taxon>Ascomycota</taxon>
        <taxon>Pezizomycotina</taxon>
        <taxon>Eurotiomycetes</taxon>
        <taxon>Eurotiomycetidae</taxon>
        <taxon>Onygenales</taxon>
        <taxon>Onygenaceae</taxon>
        <taxon>Coccidioides</taxon>
    </lineage>
</organism>
<dbReference type="AlphaFoldDB" id="A0A0J6FDM2"/>